<reference evidence="13" key="1">
    <citation type="submission" date="2018-08" db="EMBL/GenBank/DDBJ databases">
        <authorList>
            <person name="Rossello M."/>
        </authorList>
    </citation>
    <scope>NUCLEOTIDE SEQUENCE [LARGE SCALE GENOMIC DNA]</scope>
    <source>
        <strain evidence="13">cv. Chinese Spring</strain>
    </source>
</reference>
<dbReference type="InterPro" id="IPR011009">
    <property type="entry name" value="Kinase-like_dom_sf"/>
</dbReference>
<dbReference type="GO" id="GO:0004674">
    <property type="term" value="F:protein serine/threonine kinase activity"/>
    <property type="evidence" value="ECO:0000318"/>
    <property type="project" value="GO_Central"/>
</dbReference>
<keyword evidence="7 9" id="KW-0067">ATP-binding</keyword>
<evidence type="ECO:0000256" key="2">
    <source>
        <dbReference type="ARBA" id="ARBA00012409"/>
    </source>
</evidence>
<dbReference type="Gramene" id="TraesCLE_scaffold_014878_01G000100.1">
    <property type="protein sequence ID" value="TraesCLE_scaffold_014878_01G000100.1"/>
    <property type="gene ID" value="TraesCLE_scaffold_014878_01G000100"/>
</dbReference>
<dbReference type="SMART" id="SM00220">
    <property type="entry name" value="S_TKc"/>
    <property type="match status" value="1"/>
</dbReference>
<dbReference type="InterPro" id="IPR017441">
    <property type="entry name" value="Protein_kinase_ATP_BS"/>
</dbReference>
<evidence type="ECO:0000256" key="11">
    <source>
        <dbReference type="SAM" id="MobiDB-lite"/>
    </source>
</evidence>
<keyword evidence="3" id="KW-0597">Phosphoprotein</keyword>
<dbReference type="SMR" id="A0A3B6IQ92"/>
<evidence type="ECO:0000256" key="8">
    <source>
        <dbReference type="ARBA" id="ARBA00049280"/>
    </source>
</evidence>
<dbReference type="STRING" id="4565.A0A3B6IQ92"/>
<feature type="domain" description="Protein kinase" evidence="12">
    <location>
        <begin position="42"/>
        <end position="344"/>
    </location>
</feature>
<organism evidence="13">
    <name type="scientific">Triticum aestivum</name>
    <name type="common">Wheat</name>
    <dbReference type="NCBI Taxonomy" id="4565"/>
    <lineage>
        <taxon>Eukaryota</taxon>
        <taxon>Viridiplantae</taxon>
        <taxon>Streptophyta</taxon>
        <taxon>Embryophyta</taxon>
        <taxon>Tracheophyta</taxon>
        <taxon>Spermatophyta</taxon>
        <taxon>Magnoliopsida</taxon>
        <taxon>Liliopsida</taxon>
        <taxon>Poales</taxon>
        <taxon>Poaceae</taxon>
        <taxon>BOP clade</taxon>
        <taxon>Pooideae</taxon>
        <taxon>Triticodae</taxon>
        <taxon>Triticeae</taxon>
        <taxon>Triticinae</taxon>
        <taxon>Triticum</taxon>
    </lineage>
</organism>
<dbReference type="Gramene" id="TraesKAR4B01G0057390.1">
    <property type="protein sequence ID" value="cds.TraesKAR4B01G0057390.1"/>
    <property type="gene ID" value="TraesKAR4B01G0057390"/>
</dbReference>
<evidence type="ECO:0000313" key="13">
    <source>
        <dbReference type="EnsemblPlants" id="TraesCS4B02G086200.1.cds1"/>
    </source>
</evidence>
<dbReference type="EnsemblPlants" id="TraesCS4B02G086200.1">
    <property type="protein sequence ID" value="TraesCS4B02G086200.1.cds1"/>
    <property type="gene ID" value="TraesCS4B02G086200"/>
</dbReference>
<dbReference type="SUPFAM" id="SSF56112">
    <property type="entry name" value="Protein kinase-like (PK-like)"/>
    <property type="match status" value="1"/>
</dbReference>
<protein>
    <recommendedName>
        <fullName evidence="2">[RNA-polymerase]-subunit kinase</fullName>
        <ecNumber evidence="2">2.7.11.23</ecNumber>
    </recommendedName>
</protein>
<feature type="region of interest" description="Disordered" evidence="11">
    <location>
        <begin position="9"/>
        <end position="33"/>
    </location>
</feature>
<keyword evidence="6" id="KW-0418">Kinase</keyword>
<dbReference type="GO" id="GO:0005634">
    <property type="term" value="C:nucleus"/>
    <property type="evidence" value="ECO:0000318"/>
    <property type="project" value="GO_Central"/>
</dbReference>
<dbReference type="GO" id="GO:0008353">
    <property type="term" value="F:RNA polymerase II CTD heptapeptide repeat kinase activity"/>
    <property type="evidence" value="ECO:0007669"/>
    <property type="project" value="UniProtKB-EC"/>
</dbReference>
<proteinExistence type="inferred from homology"/>
<dbReference type="GO" id="GO:0005524">
    <property type="term" value="F:ATP binding"/>
    <property type="evidence" value="ECO:0007669"/>
    <property type="project" value="UniProtKB-UniRule"/>
</dbReference>
<dbReference type="OMA" id="AGAKKMH"/>
<keyword evidence="4" id="KW-0808">Transferase</keyword>
<dbReference type="PANTHER" id="PTHR24056:SF569">
    <property type="entry name" value="PROTEIN KINASE DOMAIN-CONTAINING PROTEIN"/>
    <property type="match status" value="1"/>
</dbReference>
<dbReference type="PANTHER" id="PTHR24056">
    <property type="entry name" value="CELL DIVISION PROTEIN KINASE"/>
    <property type="match status" value="1"/>
</dbReference>
<dbReference type="PROSITE" id="PS00107">
    <property type="entry name" value="PROTEIN_KINASE_ATP"/>
    <property type="match status" value="1"/>
</dbReference>
<keyword evidence="5 9" id="KW-0547">Nucleotide-binding</keyword>
<comment type="catalytic activity">
    <reaction evidence="8">
        <text>[DNA-directed RNA polymerase] + ATP = phospho-[DNA-directed RNA polymerase] + ADP + H(+)</text>
        <dbReference type="Rhea" id="RHEA:10216"/>
        <dbReference type="Rhea" id="RHEA-COMP:11321"/>
        <dbReference type="Rhea" id="RHEA-COMP:11322"/>
        <dbReference type="ChEBI" id="CHEBI:15378"/>
        <dbReference type="ChEBI" id="CHEBI:30616"/>
        <dbReference type="ChEBI" id="CHEBI:43176"/>
        <dbReference type="ChEBI" id="CHEBI:68546"/>
        <dbReference type="ChEBI" id="CHEBI:456216"/>
        <dbReference type="EC" id="2.7.11.23"/>
    </reaction>
</comment>
<dbReference type="AlphaFoldDB" id="A0A3B6IQ92"/>
<dbReference type="Gramene" id="TraesWEE_scaffold_048608_01G000400.1">
    <property type="protein sequence ID" value="TraesWEE_scaffold_048608_01G000400.1"/>
    <property type="gene ID" value="TraesWEE_scaffold_048608_01G000400"/>
</dbReference>
<evidence type="ECO:0000256" key="9">
    <source>
        <dbReference type="PROSITE-ProRule" id="PRU10141"/>
    </source>
</evidence>
<keyword evidence="10" id="KW-0723">Serine/threonine-protein kinase</keyword>
<name>A0A3B6IQ92_WHEAT</name>
<evidence type="ECO:0000256" key="1">
    <source>
        <dbReference type="ARBA" id="ARBA00006485"/>
    </source>
</evidence>
<comment type="similarity">
    <text evidence="1">Belongs to the protein kinase superfamily. CMGC Ser/Thr protein kinase family. CDC2/CDKX subfamily.</text>
</comment>
<feature type="binding site" evidence="9">
    <location>
        <position position="71"/>
    </location>
    <ligand>
        <name>ATP</name>
        <dbReference type="ChEBI" id="CHEBI:30616"/>
    </ligand>
</feature>
<sequence length="398" mass="43523">MAARKRSAAAAALGAGHPTTAQGSPTRCKRSRTNNIRSTAEYEEETCLGDGGFGCVLRARHRATGKIVAIKYLNWADGSAEAPDPAELLREAGFLEACGGNPYVVGFEGVVRDPDNGAYGLVMEHVAAPTLQKLLWDGRRGPPLPESTVRAVMWKLFAGAKKMHDRHVVHRDIKPANILVGQGGELVKICDFGLAISLSELPPYTQAGTAFYLAPEMLLGKEDYDALVDTWSLGCVMAEMLTGKTLFLGDDDDDDDTNNEIIQLWSIFRLLGTPDERTWPEFTSLPHTAKALRLLPPGHKQNKLRDLFPREKLSDEGFQVLQGLLTCNPDKRLTAAAALKHRWFADPRPAAVAAAAKVGGLSFPVKKAPRSSSSRRPCHRRIYSKFRSPCGTQHNKCN</sequence>
<dbReference type="PROSITE" id="PS50011">
    <property type="entry name" value="PROTEIN_KINASE_DOM"/>
    <property type="match status" value="1"/>
</dbReference>
<evidence type="ECO:0000256" key="6">
    <source>
        <dbReference type="ARBA" id="ARBA00022777"/>
    </source>
</evidence>
<accession>A0A3B6IQ92</accession>
<dbReference type="Gramene" id="TraesROB_scaffold_002807_01G000400.1">
    <property type="protein sequence ID" value="TraesROB_scaffold_002807_01G000400.1"/>
    <property type="gene ID" value="TraesROB_scaffold_002807_01G000400"/>
</dbReference>
<evidence type="ECO:0000256" key="3">
    <source>
        <dbReference type="ARBA" id="ARBA00022553"/>
    </source>
</evidence>
<dbReference type="OrthoDB" id="684742at2759"/>
<dbReference type="Gramene" id="TraesPARA_EIv1.0_1326170.1">
    <property type="protein sequence ID" value="TraesPARA_EIv1.0_1326170.1.CDS1"/>
    <property type="gene ID" value="TraesPARA_EIv1.0_1326170"/>
</dbReference>
<dbReference type="InterPro" id="IPR050108">
    <property type="entry name" value="CDK"/>
</dbReference>
<dbReference type="Gene3D" id="1.10.510.10">
    <property type="entry name" value="Transferase(Phosphotransferase) domain 1"/>
    <property type="match status" value="1"/>
</dbReference>
<evidence type="ECO:0000256" key="4">
    <source>
        <dbReference type="ARBA" id="ARBA00022679"/>
    </source>
</evidence>
<reference evidence="13" key="2">
    <citation type="submission" date="2018-10" db="UniProtKB">
        <authorList>
            <consortium name="EnsemblPlants"/>
        </authorList>
    </citation>
    <scope>IDENTIFICATION</scope>
</reference>
<evidence type="ECO:0000256" key="7">
    <source>
        <dbReference type="ARBA" id="ARBA00022840"/>
    </source>
</evidence>
<keyword evidence="14" id="KW-1185">Reference proteome</keyword>
<dbReference type="InterPro" id="IPR008271">
    <property type="entry name" value="Ser/Thr_kinase_AS"/>
</dbReference>
<dbReference type="Gramene" id="TraesCS4B02G086200.1">
    <property type="protein sequence ID" value="TraesCS4B02G086200.1.cds1"/>
    <property type="gene ID" value="TraesCS4B02G086200"/>
</dbReference>
<evidence type="ECO:0000313" key="14">
    <source>
        <dbReference type="Proteomes" id="UP000019116"/>
    </source>
</evidence>
<dbReference type="Gramene" id="TraesCS4B03G0194700.1">
    <property type="protein sequence ID" value="TraesCS4B03G0194700.1.CDS1"/>
    <property type="gene ID" value="TraesCS4B03G0194700"/>
</dbReference>
<dbReference type="InterPro" id="IPR000719">
    <property type="entry name" value="Prot_kinase_dom"/>
</dbReference>
<dbReference type="Gene3D" id="3.30.200.20">
    <property type="entry name" value="Phosphorylase Kinase, domain 1"/>
    <property type="match status" value="1"/>
</dbReference>
<dbReference type="Proteomes" id="UP000019116">
    <property type="component" value="Chromosome 4B"/>
</dbReference>
<dbReference type="Gramene" id="TraesCAD_scaffold_003729_01G000100.1">
    <property type="protein sequence ID" value="TraesCAD_scaffold_003729_01G000100.1"/>
    <property type="gene ID" value="TraesCAD_scaffold_003729_01G000100"/>
</dbReference>
<evidence type="ECO:0000259" key="12">
    <source>
        <dbReference type="PROSITE" id="PS50011"/>
    </source>
</evidence>
<evidence type="ECO:0000256" key="5">
    <source>
        <dbReference type="ARBA" id="ARBA00022741"/>
    </source>
</evidence>
<dbReference type="Pfam" id="PF00069">
    <property type="entry name" value="Pkinase"/>
    <property type="match status" value="1"/>
</dbReference>
<dbReference type="FunFam" id="1.10.510.10:FF:000790">
    <property type="entry name" value="Cyclin-dependent kinase G-1"/>
    <property type="match status" value="1"/>
</dbReference>
<evidence type="ECO:0000256" key="10">
    <source>
        <dbReference type="RuleBase" id="RU000304"/>
    </source>
</evidence>
<dbReference type="PROSITE" id="PS00108">
    <property type="entry name" value="PROTEIN_KINASE_ST"/>
    <property type="match status" value="1"/>
</dbReference>
<dbReference type="EC" id="2.7.11.23" evidence="2"/>